<evidence type="ECO:0000313" key="3">
    <source>
        <dbReference type="Proteomes" id="UP000007519"/>
    </source>
</evidence>
<dbReference type="HOGENOM" id="CLU_039162_0_0_10"/>
<sequence length="474" mass="55210">MSSLHFPDLQQFIDCPREFWLAQQAETPRPRLPYPLAPELRQLAAQRIELQDQDPIWANFGPWRAAVDFIKASPNHPNQVRLYFVQASGSVYSPKHGFKEKYLKEWAFSYHLFCLAGYEVEQCYAIWIDKDYRYPGGEIPPKRLLKIHPLGQELAELRAETALLMQKAEALRLQKTAPKWDGQSFCKKKLACPFIQKYHGQEIPAFSIFQLPRHRLDRPPLDQALAQKKWDLTELDPELLPERWLLQQQSAKTGQAQVDVPALKEWLAQLQFPLQALDYEAVNPAVPFIPHSRPFQHIPFQFSWQVWPNKETEDIVSTNFLAQDKKEPTAGLMQALLDCAQPQGSILVWHKTFERERNRELAKRYPEHRDFLYRLNERLVDLEEIVTKGLYIDAKFEGRSSLKKVLPVLLPQMSYDELPIAEGLAAADAWWQLDQQPPQEQAQTRQALIDYCQLDTFSLIKMVQLLMRKFGETV</sequence>
<proteinExistence type="predicted"/>
<evidence type="ECO:0000313" key="2">
    <source>
        <dbReference type="EMBL" id="AFC25219.1"/>
    </source>
</evidence>
<evidence type="ECO:0000259" key="1">
    <source>
        <dbReference type="Pfam" id="PF11074"/>
    </source>
</evidence>
<reference evidence="2 3" key="1">
    <citation type="journal article" date="2012" name="Stand. Genomic Sci.">
        <title>Complete genome sequencing and analysis of Saprospira grandis str. Lewin, a predatory marine bacterium.</title>
        <authorList>
            <person name="Saw J.H."/>
            <person name="Yuryev A."/>
            <person name="Kanbe M."/>
            <person name="Hou S."/>
            <person name="Young A.G."/>
            <person name="Aizawa S."/>
            <person name="Alam M."/>
        </authorList>
    </citation>
    <scope>NUCLEOTIDE SEQUENCE [LARGE SCALE GENOMIC DNA]</scope>
    <source>
        <strain evidence="2 3">Lewin</strain>
    </source>
</reference>
<dbReference type="STRING" id="984262.SGRA_2491"/>
<keyword evidence="3" id="KW-1185">Reference proteome</keyword>
<organism evidence="2 3">
    <name type="scientific">Saprospira grandis (strain Lewin)</name>
    <dbReference type="NCBI Taxonomy" id="984262"/>
    <lineage>
        <taxon>Bacteria</taxon>
        <taxon>Pseudomonadati</taxon>
        <taxon>Bacteroidota</taxon>
        <taxon>Saprospiria</taxon>
        <taxon>Saprospirales</taxon>
        <taxon>Saprospiraceae</taxon>
        <taxon>Saprospira</taxon>
    </lineage>
</organism>
<dbReference type="OrthoDB" id="9783873at2"/>
<dbReference type="eggNOG" id="COG2251">
    <property type="taxonomic scope" value="Bacteria"/>
</dbReference>
<feature type="domain" description="DUF2779" evidence="1">
    <location>
        <begin position="277"/>
        <end position="401"/>
    </location>
</feature>
<gene>
    <name evidence="2" type="ordered locus">SGRA_2491</name>
</gene>
<name>H6L5K3_SAPGL</name>
<dbReference type="Pfam" id="PF11074">
    <property type="entry name" value="DUF2779"/>
    <property type="match status" value="1"/>
</dbReference>
<dbReference type="RefSeq" id="WP_015692832.1">
    <property type="nucleotide sequence ID" value="NC_016940.1"/>
</dbReference>
<dbReference type="AlphaFoldDB" id="H6L5K3"/>
<dbReference type="KEGG" id="sgn:SGRA_2491"/>
<dbReference type="InterPro" id="IPR021301">
    <property type="entry name" value="DUF2779"/>
</dbReference>
<protein>
    <recommendedName>
        <fullName evidence="1">DUF2779 domain-containing protein</fullName>
    </recommendedName>
</protein>
<dbReference type="EMBL" id="CP002831">
    <property type="protein sequence ID" value="AFC25219.1"/>
    <property type="molecule type" value="Genomic_DNA"/>
</dbReference>
<dbReference type="Proteomes" id="UP000007519">
    <property type="component" value="Chromosome"/>
</dbReference>
<accession>H6L5K3</accession>